<dbReference type="InterPro" id="IPR051601">
    <property type="entry name" value="Serine_prot/Carboxylest_S33"/>
</dbReference>
<gene>
    <name evidence="7" type="ORF">GCM10025867_07460</name>
</gene>
<dbReference type="Pfam" id="PF00561">
    <property type="entry name" value="Abhydrolase_1"/>
    <property type="match status" value="1"/>
</dbReference>
<dbReference type="EMBL" id="AP027732">
    <property type="protein sequence ID" value="BDZ48505.1"/>
    <property type="molecule type" value="Genomic_DNA"/>
</dbReference>
<evidence type="ECO:0000256" key="3">
    <source>
        <dbReference type="ARBA" id="ARBA00022801"/>
    </source>
</evidence>
<dbReference type="SUPFAM" id="SSF53474">
    <property type="entry name" value="alpha/beta-Hydrolases"/>
    <property type="match status" value="1"/>
</dbReference>
<sequence length="527" mass="54861">MTDPTGRAVPVRFWTPARLAVTAAILVGILGIGAIVYVVTGPAAEDDPAALSRRFSTAIDWQACGDGLRCADVDAPLDWHDTTTGSISLKLIKHTATGTREGTLLVNPGGPGGSGVDFVGGDVHQAVDPALAEHFDVIGFDPRGVGESSPVRCYGAKEMDRYLYGILPGAIGSAKWLAASRRADADFAAACADRTGPLISHVDTESVARDLDLIRSDLGEKKLDYLGYSYGTYLGTIYAGLFPERVGRFVFDGADNPWSDGGGSTDDEGATDQAVGFDGDLRNYVAACIAGSREAVPQGSCPLAGSTDAGMTQVKSILDRVAASPLRAKDGRLLGDATLATAIAEALYDTTSWPRLTTAFRHVQAGDPAAAFALADDYNGRSPKGRYYDNSAEAFDAVTCLESPGEDSATALRKDAAKIQAEAPVLGKYQAYSDLLCAQWPTEVADFPEPVRAPGAGSILVIGSTGDPATPYADAVALAKQLKTGHLLTRVGDGHTAYDLGDSCIDSAVDSFLRTGATPAGAAARCD</sequence>
<dbReference type="PANTHER" id="PTHR43248:SF29">
    <property type="entry name" value="TRIPEPTIDYL AMINOPEPTIDASE"/>
    <property type="match status" value="1"/>
</dbReference>
<reference evidence="8" key="1">
    <citation type="journal article" date="2019" name="Int. J. Syst. Evol. Microbiol.">
        <title>The Global Catalogue of Microorganisms (GCM) 10K type strain sequencing project: providing services to taxonomists for standard genome sequencing and annotation.</title>
        <authorList>
            <consortium name="The Broad Institute Genomics Platform"/>
            <consortium name="The Broad Institute Genome Sequencing Center for Infectious Disease"/>
            <person name="Wu L."/>
            <person name="Ma J."/>
        </authorList>
    </citation>
    <scope>NUCLEOTIDE SEQUENCE [LARGE SCALE GENOMIC DNA]</scope>
    <source>
        <strain evidence="8">NBRC 108728</strain>
    </source>
</reference>
<accession>A0ABN6XU19</accession>
<dbReference type="InterPro" id="IPR000073">
    <property type="entry name" value="AB_hydrolase_1"/>
</dbReference>
<dbReference type="Gene3D" id="3.40.50.1820">
    <property type="entry name" value="alpha/beta hydrolase"/>
    <property type="match status" value="1"/>
</dbReference>
<dbReference type="PANTHER" id="PTHR43248">
    <property type="entry name" value="2-SUCCINYL-6-HYDROXY-2,4-CYCLOHEXADIENE-1-CARBOXYLATE SYNTHASE"/>
    <property type="match status" value="1"/>
</dbReference>
<evidence type="ECO:0000313" key="7">
    <source>
        <dbReference type="EMBL" id="BDZ48505.1"/>
    </source>
</evidence>
<comment type="similarity">
    <text evidence="1">Belongs to the peptidase S33 family.</text>
</comment>
<proteinExistence type="inferred from homology"/>
<evidence type="ECO:0000259" key="5">
    <source>
        <dbReference type="Pfam" id="PF00561"/>
    </source>
</evidence>
<evidence type="ECO:0000259" key="6">
    <source>
        <dbReference type="Pfam" id="PF08386"/>
    </source>
</evidence>
<protein>
    <submittedName>
        <fullName evidence="7">Proteinase</fullName>
    </submittedName>
</protein>
<evidence type="ECO:0000256" key="1">
    <source>
        <dbReference type="ARBA" id="ARBA00010088"/>
    </source>
</evidence>
<keyword evidence="4" id="KW-0812">Transmembrane</keyword>
<evidence type="ECO:0000256" key="4">
    <source>
        <dbReference type="SAM" id="Phobius"/>
    </source>
</evidence>
<organism evidence="7 8">
    <name type="scientific">Frondihabitans sucicola</name>
    <dbReference type="NCBI Taxonomy" id="1268041"/>
    <lineage>
        <taxon>Bacteria</taxon>
        <taxon>Bacillati</taxon>
        <taxon>Actinomycetota</taxon>
        <taxon>Actinomycetes</taxon>
        <taxon>Micrococcales</taxon>
        <taxon>Microbacteriaceae</taxon>
        <taxon>Frondihabitans</taxon>
    </lineage>
</organism>
<feature type="domain" description="Peptidase S33 tripeptidyl aminopeptidase-like C-terminal" evidence="6">
    <location>
        <begin position="424"/>
        <end position="520"/>
    </location>
</feature>
<keyword evidence="8" id="KW-1185">Reference proteome</keyword>
<evidence type="ECO:0000313" key="8">
    <source>
        <dbReference type="Proteomes" id="UP001321486"/>
    </source>
</evidence>
<feature type="domain" description="AB hydrolase-1" evidence="5">
    <location>
        <begin position="103"/>
        <end position="267"/>
    </location>
</feature>
<dbReference type="InterPro" id="IPR029058">
    <property type="entry name" value="AB_hydrolase_fold"/>
</dbReference>
<name>A0ABN6XU19_9MICO</name>
<keyword evidence="2" id="KW-0732">Signal</keyword>
<feature type="transmembrane region" description="Helical" evidence="4">
    <location>
        <begin position="20"/>
        <end position="39"/>
    </location>
</feature>
<dbReference type="Proteomes" id="UP001321486">
    <property type="component" value="Chromosome"/>
</dbReference>
<evidence type="ECO:0000256" key="2">
    <source>
        <dbReference type="ARBA" id="ARBA00022729"/>
    </source>
</evidence>
<keyword evidence="4" id="KW-0472">Membrane</keyword>
<keyword evidence="3" id="KW-0378">Hydrolase</keyword>
<dbReference type="Pfam" id="PF08386">
    <property type="entry name" value="Abhydrolase_4"/>
    <property type="match status" value="1"/>
</dbReference>
<dbReference type="InterPro" id="IPR013595">
    <property type="entry name" value="Pept_S33_TAP-like_C"/>
</dbReference>
<dbReference type="RefSeq" id="WP_286345469.1">
    <property type="nucleotide sequence ID" value="NZ_AP027732.1"/>
</dbReference>
<keyword evidence="4" id="KW-1133">Transmembrane helix</keyword>